<dbReference type="GO" id="GO:0016114">
    <property type="term" value="P:terpenoid biosynthetic process"/>
    <property type="evidence" value="ECO:0007669"/>
    <property type="project" value="InterPro"/>
</dbReference>
<accession>A0AAD5P395</accession>
<keyword evidence="3" id="KW-0456">Lyase</keyword>
<dbReference type="EMBL" id="JAJSOW010000003">
    <property type="protein sequence ID" value="KAI9196797.1"/>
    <property type="molecule type" value="Genomic_DNA"/>
</dbReference>
<gene>
    <name evidence="5" type="ORF">LWI28_027122</name>
</gene>
<dbReference type="InterPro" id="IPR050148">
    <property type="entry name" value="Terpene_synthase-like"/>
</dbReference>
<evidence type="ECO:0000256" key="2">
    <source>
        <dbReference type="ARBA" id="ARBA00022842"/>
    </source>
</evidence>
<feature type="domain" description="Terpene synthase metal-binding" evidence="4">
    <location>
        <begin position="1"/>
        <end position="75"/>
    </location>
</feature>
<reference evidence="5" key="2">
    <citation type="submission" date="2023-02" db="EMBL/GenBank/DDBJ databases">
        <authorList>
            <person name="Swenson N.G."/>
            <person name="Wegrzyn J.L."/>
            <person name="Mcevoy S.L."/>
        </authorList>
    </citation>
    <scope>NUCLEOTIDE SEQUENCE</scope>
    <source>
        <strain evidence="5">91603</strain>
        <tissue evidence="5">Leaf</tissue>
    </source>
</reference>
<dbReference type="SUPFAM" id="SSF48576">
    <property type="entry name" value="Terpenoid synthases"/>
    <property type="match status" value="1"/>
</dbReference>
<sequence>MMSVLDDTYDSYGTLEELKLFTDALQKWDTSALDQLPDYMKIIYSEILNLFDEIDKEVVEEGRSYCVAYTKDTFEQKRGHVASGIESYMKQYGVSREETVKKFRIMFEKAWKDMNEECMKPTAIPREHLLRVVNIARLVEVTYKEVGRYINPEYLKDYITKLFIDRMTF</sequence>
<dbReference type="GO" id="GO:0000287">
    <property type="term" value="F:magnesium ion binding"/>
    <property type="evidence" value="ECO:0007669"/>
    <property type="project" value="InterPro"/>
</dbReference>
<name>A0AAD5P395_ACENE</name>
<proteinExistence type="predicted"/>
<dbReference type="InterPro" id="IPR005630">
    <property type="entry name" value="Terpene_synthase_metal-bd"/>
</dbReference>
<reference evidence="5" key="1">
    <citation type="journal article" date="2022" name="Plant J.">
        <title>Strategies of tolerance reflected in two North American maple genomes.</title>
        <authorList>
            <person name="McEvoy S.L."/>
            <person name="Sezen U.U."/>
            <person name="Trouern-Trend A."/>
            <person name="McMahon S.M."/>
            <person name="Schaberg P.G."/>
            <person name="Yang J."/>
            <person name="Wegrzyn J.L."/>
            <person name="Swenson N.G."/>
        </authorList>
    </citation>
    <scope>NUCLEOTIDE SEQUENCE</scope>
    <source>
        <strain evidence="5">91603</strain>
    </source>
</reference>
<dbReference type="InterPro" id="IPR008949">
    <property type="entry name" value="Isoprenoid_synthase_dom_sf"/>
</dbReference>
<dbReference type="PANTHER" id="PTHR31225:SF93">
    <property type="entry name" value="ALPHA-HUMULENE_(-)-(E)-BETA-CARYOPHYLLENE SYNTHASE"/>
    <property type="match status" value="1"/>
</dbReference>
<dbReference type="GO" id="GO:0010333">
    <property type="term" value="F:terpene synthase activity"/>
    <property type="evidence" value="ECO:0007669"/>
    <property type="project" value="InterPro"/>
</dbReference>
<evidence type="ECO:0000313" key="6">
    <source>
        <dbReference type="Proteomes" id="UP001064489"/>
    </source>
</evidence>
<dbReference type="Pfam" id="PF03936">
    <property type="entry name" value="Terpene_synth_C"/>
    <property type="match status" value="1"/>
</dbReference>
<evidence type="ECO:0000313" key="5">
    <source>
        <dbReference type="EMBL" id="KAI9196797.1"/>
    </source>
</evidence>
<dbReference type="PANTHER" id="PTHR31225">
    <property type="entry name" value="OS04G0344100 PROTEIN-RELATED"/>
    <property type="match status" value="1"/>
</dbReference>
<dbReference type="Proteomes" id="UP001064489">
    <property type="component" value="Chromosome 1"/>
</dbReference>
<keyword evidence="1" id="KW-0479">Metal-binding</keyword>
<evidence type="ECO:0000256" key="3">
    <source>
        <dbReference type="ARBA" id="ARBA00023239"/>
    </source>
</evidence>
<dbReference type="AlphaFoldDB" id="A0AAD5P395"/>
<keyword evidence="6" id="KW-1185">Reference proteome</keyword>
<protein>
    <recommendedName>
        <fullName evidence="4">Terpene synthase metal-binding domain-containing protein</fullName>
    </recommendedName>
</protein>
<evidence type="ECO:0000256" key="1">
    <source>
        <dbReference type="ARBA" id="ARBA00022723"/>
    </source>
</evidence>
<comment type="caution">
    <text evidence="5">The sequence shown here is derived from an EMBL/GenBank/DDBJ whole genome shotgun (WGS) entry which is preliminary data.</text>
</comment>
<evidence type="ECO:0000259" key="4">
    <source>
        <dbReference type="Pfam" id="PF03936"/>
    </source>
</evidence>
<keyword evidence="2" id="KW-0460">Magnesium</keyword>
<dbReference type="Gene3D" id="1.10.600.10">
    <property type="entry name" value="Farnesyl Diphosphate Synthase"/>
    <property type="match status" value="2"/>
</dbReference>
<organism evidence="5 6">
    <name type="scientific">Acer negundo</name>
    <name type="common">Box elder</name>
    <dbReference type="NCBI Taxonomy" id="4023"/>
    <lineage>
        <taxon>Eukaryota</taxon>
        <taxon>Viridiplantae</taxon>
        <taxon>Streptophyta</taxon>
        <taxon>Embryophyta</taxon>
        <taxon>Tracheophyta</taxon>
        <taxon>Spermatophyta</taxon>
        <taxon>Magnoliopsida</taxon>
        <taxon>eudicotyledons</taxon>
        <taxon>Gunneridae</taxon>
        <taxon>Pentapetalae</taxon>
        <taxon>rosids</taxon>
        <taxon>malvids</taxon>
        <taxon>Sapindales</taxon>
        <taxon>Sapindaceae</taxon>
        <taxon>Hippocastanoideae</taxon>
        <taxon>Acereae</taxon>
        <taxon>Acer</taxon>
    </lineage>
</organism>